<dbReference type="EMBL" id="JABUMX010000008">
    <property type="protein sequence ID" value="NTS33927.1"/>
    <property type="molecule type" value="Genomic_DNA"/>
</dbReference>
<organism evidence="2 3">
    <name type="scientific">Phyllobacterium pellucidum</name>
    <dbReference type="NCBI Taxonomy" id="2740464"/>
    <lineage>
        <taxon>Bacteria</taxon>
        <taxon>Pseudomonadati</taxon>
        <taxon>Pseudomonadota</taxon>
        <taxon>Alphaproteobacteria</taxon>
        <taxon>Hyphomicrobiales</taxon>
        <taxon>Phyllobacteriaceae</taxon>
        <taxon>Phyllobacterium</taxon>
    </lineage>
</organism>
<evidence type="ECO:0000313" key="3">
    <source>
        <dbReference type="Proteomes" id="UP000550508"/>
    </source>
</evidence>
<reference evidence="2 3" key="1">
    <citation type="submission" date="2020-05" db="EMBL/GenBank/DDBJ databases">
        <authorList>
            <person name="Kim M.K."/>
        </authorList>
    </citation>
    <scope>NUCLEOTIDE SEQUENCE [LARGE SCALE GENOMIC DNA]</scope>
    <source>
        <strain evidence="2 3">BT25</strain>
    </source>
</reference>
<keyword evidence="1" id="KW-0472">Membrane</keyword>
<dbReference type="Proteomes" id="UP000550508">
    <property type="component" value="Unassembled WGS sequence"/>
</dbReference>
<keyword evidence="1" id="KW-1133">Transmembrane helix</keyword>
<proteinExistence type="predicted"/>
<sequence length="47" mass="5225">MASIDFAQRTTLARPARRFVRERAPGILLFATAVAFHLAILFNLLPA</sequence>
<comment type="caution">
    <text evidence="2">The sequence shown here is derived from an EMBL/GenBank/DDBJ whole genome shotgun (WGS) entry which is preliminary data.</text>
</comment>
<evidence type="ECO:0000313" key="2">
    <source>
        <dbReference type="EMBL" id="NTS33927.1"/>
    </source>
</evidence>
<gene>
    <name evidence="2" type="ORF">HQ945_21950</name>
</gene>
<evidence type="ECO:0000256" key="1">
    <source>
        <dbReference type="SAM" id="Phobius"/>
    </source>
</evidence>
<keyword evidence="3" id="KW-1185">Reference proteome</keyword>
<name>A0A849VZU5_9HYPH</name>
<dbReference type="RefSeq" id="WP_155810951.1">
    <property type="nucleotide sequence ID" value="NZ_CP088292.1"/>
</dbReference>
<dbReference type="AlphaFoldDB" id="A0A849VZU5"/>
<keyword evidence="1" id="KW-0812">Transmembrane</keyword>
<protein>
    <submittedName>
        <fullName evidence="2">Uncharacterized protein</fullName>
    </submittedName>
</protein>
<feature type="transmembrane region" description="Helical" evidence="1">
    <location>
        <begin position="27"/>
        <end position="45"/>
    </location>
</feature>
<accession>A0A849VZU5</accession>